<protein>
    <recommendedName>
        <fullName evidence="3">2'-5' RNA ligase</fullName>
    </recommendedName>
</protein>
<evidence type="ECO:0008006" key="3">
    <source>
        <dbReference type="Google" id="ProtNLM"/>
    </source>
</evidence>
<accession>A0A7R7ELJ6</accession>
<evidence type="ECO:0000313" key="2">
    <source>
        <dbReference type="Proteomes" id="UP000595897"/>
    </source>
</evidence>
<gene>
    <name evidence="1" type="ORF">bsdtb5_21210</name>
</gene>
<dbReference type="EMBL" id="AP024169">
    <property type="protein sequence ID" value="BCN30826.1"/>
    <property type="molecule type" value="Genomic_DNA"/>
</dbReference>
<dbReference type="RefSeq" id="WP_271716020.1">
    <property type="nucleotide sequence ID" value="NZ_AP024169.1"/>
</dbReference>
<sequence>MPFAIVGYYDKYTDEKIKLLWKGMADIGVDDYLIRSDNNPHFKFAMYEDLDINNVQQELYSMTKTIKKLPVQFKSYSFYPNEKPFISIDLAVSHLILDIQDEIRKKCDKYAKLYDFNYFDQGIWKPDCQLTIEFEKEKLGKAIEYLSNTVLPFDGIVERIGIIEFPPAKQLFSYELI</sequence>
<dbReference type="AlphaFoldDB" id="A0A7R7ELJ6"/>
<organism evidence="1 2">
    <name type="scientific">Anaeromicropila herbilytica</name>
    <dbReference type="NCBI Taxonomy" id="2785025"/>
    <lineage>
        <taxon>Bacteria</taxon>
        <taxon>Bacillati</taxon>
        <taxon>Bacillota</taxon>
        <taxon>Clostridia</taxon>
        <taxon>Lachnospirales</taxon>
        <taxon>Lachnospiraceae</taxon>
        <taxon>Anaeromicropila</taxon>
    </lineage>
</organism>
<dbReference type="PANTHER" id="PTHR36039:SF2">
    <property type="entry name" value="RNA LIGASE_CYCLIC NUCLEOTIDE PHOSPHODIESTERASE FAMILY PROTEIN"/>
    <property type="match status" value="1"/>
</dbReference>
<dbReference type="Proteomes" id="UP000595897">
    <property type="component" value="Chromosome"/>
</dbReference>
<dbReference type="PANTHER" id="PTHR36039">
    <property type="match status" value="1"/>
</dbReference>
<proteinExistence type="predicted"/>
<evidence type="ECO:0000313" key="1">
    <source>
        <dbReference type="EMBL" id="BCN30826.1"/>
    </source>
</evidence>
<dbReference type="Gene3D" id="3.90.1140.10">
    <property type="entry name" value="Cyclic phosphodiesterase"/>
    <property type="match status" value="1"/>
</dbReference>
<reference evidence="1 2" key="1">
    <citation type="submission" date="2020-11" db="EMBL/GenBank/DDBJ databases">
        <title>Draft genome sequencing of a Lachnospiraceae strain isolated from anoxic soil subjected to BSD treatment.</title>
        <authorList>
            <person name="Uek A."/>
            <person name="Tonouchi A."/>
        </authorList>
    </citation>
    <scope>NUCLEOTIDE SEQUENCE [LARGE SCALE GENOMIC DNA]</scope>
    <source>
        <strain evidence="1 2">TB5</strain>
    </source>
</reference>
<name>A0A7R7ELJ6_9FIRM</name>
<keyword evidence="2" id="KW-1185">Reference proteome</keyword>
<dbReference type="KEGG" id="ahb:bsdtb5_21210"/>